<dbReference type="CDD" id="cd03320">
    <property type="entry name" value="OSBS"/>
    <property type="match status" value="1"/>
</dbReference>
<name>A0A6J6SRY2_9ZZZZ</name>
<accession>A0A6J6SRY2</accession>
<dbReference type="Pfam" id="PF18374">
    <property type="entry name" value="Enolase_like_N"/>
    <property type="match status" value="1"/>
</dbReference>
<keyword evidence="1" id="KW-0479">Metal-binding</keyword>
<organism evidence="5">
    <name type="scientific">freshwater metagenome</name>
    <dbReference type="NCBI Taxonomy" id="449393"/>
    <lineage>
        <taxon>unclassified sequences</taxon>
        <taxon>metagenomes</taxon>
        <taxon>ecological metagenomes</taxon>
    </lineage>
</organism>
<dbReference type="Pfam" id="PF13378">
    <property type="entry name" value="MR_MLE_C"/>
    <property type="match status" value="1"/>
</dbReference>
<dbReference type="InterPro" id="IPR029065">
    <property type="entry name" value="Enolase_C-like"/>
</dbReference>
<dbReference type="SFLD" id="SFLDS00001">
    <property type="entry name" value="Enolase"/>
    <property type="match status" value="1"/>
</dbReference>
<dbReference type="EMBL" id="CAEZWQ010000001">
    <property type="protein sequence ID" value="CAB4652532.1"/>
    <property type="molecule type" value="Genomic_DNA"/>
</dbReference>
<dbReference type="SMART" id="SM00922">
    <property type="entry name" value="MR_MLE"/>
    <property type="match status" value="1"/>
</dbReference>
<dbReference type="SFLD" id="SFLDF00009">
    <property type="entry name" value="o-succinylbenzoate_synthase"/>
    <property type="match status" value="1"/>
</dbReference>
<dbReference type="SUPFAM" id="SSF51604">
    <property type="entry name" value="Enolase C-terminal domain-like"/>
    <property type="match status" value="1"/>
</dbReference>
<dbReference type="AlphaFoldDB" id="A0A6J6SRY2"/>
<dbReference type="NCBIfam" id="NF002782">
    <property type="entry name" value="PRK02901.1"/>
    <property type="match status" value="1"/>
</dbReference>
<dbReference type="SFLD" id="SFLDG00180">
    <property type="entry name" value="muconate_cycloisomerase"/>
    <property type="match status" value="1"/>
</dbReference>
<dbReference type="PANTHER" id="PTHR48073:SF2">
    <property type="entry name" value="O-SUCCINYLBENZOATE SYNTHASE"/>
    <property type="match status" value="1"/>
</dbReference>
<feature type="domain" description="Mandelate racemase/muconate lactonizing enzyme C-terminal" evidence="2">
    <location>
        <begin position="86"/>
        <end position="175"/>
    </location>
</feature>
<evidence type="ECO:0000313" key="4">
    <source>
        <dbReference type="EMBL" id="CAB4652532.1"/>
    </source>
</evidence>
<dbReference type="EMBL" id="CAEZUG010000009">
    <property type="protein sequence ID" value="CAB4586547.1"/>
    <property type="molecule type" value="Genomic_DNA"/>
</dbReference>
<gene>
    <name evidence="3" type="ORF">UFOPK1795_00290</name>
    <name evidence="4" type="ORF">UFOPK2275_00017</name>
    <name evidence="5" type="ORF">UFOPK2816_00049</name>
</gene>
<dbReference type="PANTHER" id="PTHR48073">
    <property type="entry name" value="O-SUCCINYLBENZOATE SYNTHASE-RELATED"/>
    <property type="match status" value="1"/>
</dbReference>
<evidence type="ECO:0000313" key="3">
    <source>
        <dbReference type="EMBL" id="CAB4586547.1"/>
    </source>
</evidence>
<evidence type="ECO:0000259" key="2">
    <source>
        <dbReference type="SMART" id="SM00922"/>
    </source>
</evidence>
<dbReference type="GO" id="GO:0046872">
    <property type="term" value="F:metal ion binding"/>
    <property type="evidence" value="ECO:0007669"/>
    <property type="project" value="UniProtKB-KW"/>
</dbReference>
<evidence type="ECO:0000256" key="1">
    <source>
        <dbReference type="ARBA" id="ARBA00022723"/>
    </source>
</evidence>
<evidence type="ECO:0000313" key="5">
    <source>
        <dbReference type="EMBL" id="CAB4737307.1"/>
    </source>
</evidence>
<sequence>MLDSILGSLKVVALATKTDFRSVTSREVALFEGSKGWGEFSPFLEYSYEESVPWLLSAVEAAFVKTPEPLRNKVAINATMPALDDPDEIATILSSFTGAKTVKIKVGSDIEADLTRINHVRRLRPDASIRIDVNGLWSVDQACAFLDRVGDIEYVEQPCSTIEELRELKLRTDVRIAGDEVIRKAKDPFKVELSGAVDILMLKVAPLGGITRAMEIAAHHQLPVAVSSALESAVGISHGLKLAAALPRLDLACGLGTGALLAVDVAELVIIDGAIEVADVIPDPSALMKLAVSNERLNWWKNRIRMTWSAGAQSTAEASGWCE</sequence>
<dbReference type="Gene3D" id="3.20.20.120">
    <property type="entry name" value="Enolase-like C-terminal domain"/>
    <property type="match status" value="1"/>
</dbReference>
<protein>
    <submittedName>
        <fullName evidence="5">Unannotated protein</fullName>
    </submittedName>
</protein>
<reference evidence="5" key="1">
    <citation type="submission" date="2020-05" db="EMBL/GenBank/DDBJ databases">
        <authorList>
            <person name="Chiriac C."/>
            <person name="Salcher M."/>
            <person name="Ghai R."/>
            <person name="Kavagutti S V."/>
        </authorList>
    </citation>
    <scope>NUCLEOTIDE SEQUENCE</scope>
</reference>
<dbReference type="EMBL" id="CAEZZB010000002">
    <property type="protein sequence ID" value="CAB4737307.1"/>
    <property type="molecule type" value="Genomic_DNA"/>
</dbReference>
<dbReference type="InterPro" id="IPR036849">
    <property type="entry name" value="Enolase-like_C_sf"/>
</dbReference>
<proteinExistence type="predicted"/>
<dbReference type="InterPro" id="IPR013342">
    <property type="entry name" value="Mandelate_racemase_C"/>
</dbReference>